<feature type="region of interest" description="Disordered" evidence="1">
    <location>
        <begin position="744"/>
        <end position="898"/>
    </location>
</feature>
<name>A0A7I4YAH8_HAECO</name>
<feature type="compositionally biased region" description="Basic and acidic residues" evidence="1">
    <location>
        <begin position="829"/>
        <end position="838"/>
    </location>
</feature>
<feature type="region of interest" description="Disordered" evidence="1">
    <location>
        <begin position="587"/>
        <end position="612"/>
    </location>
</feature>
<feature type="compositionally biased region" description="Polar residues" evidence="1">
    <location>
        <begin position="591"/>
        <end position="601"/>
    </location>
</feature>
<evidence type="ECO:0000256" key="1">
    <source>
        <dbReference type="SAM" id="MobiDB-lite"/>
    </source>
</evidence>
<dbReference type="AlphaFoldDB" id="A0A7I4YAH8"/>
<evidence type="ECO:0000313" key="2">
    <source>
        <dbReference type="Proteomes" id="UP000025227"/>
    </source>
</evidence>
<feature type="compositionally biased region" description="Basic residues" evidence="1">
    <location>
        <begin position="795"/>
        <end position="820"/>
    </location>
</feature>
<feature type="compositionally biased region" description="Acidic residues" evidence="1">
    <location>
        <begin position="766"/>
        <end position="777"/>
    </location>
</feature>
<dbReference type="OrthoDB" id="5864778at2759"/>
<accession>A0A7I4YAH8</accession>
<organism evidence="2 3">
    <name type="scientific">Haemonchus contortus</name>
    <name type="common">Barber pole worm</name>
    <dbReference type="NCBI Taxonomy" id="6289"/>
    <lineage>
        <taxon>Eukaryota</taxon>
        <taxon>Metazoa</taxon>
        <taxon>Ecdysozoa</taxon>
        <taxon>Nematoda</taxon>
        <taxon>Chromadorea</taxon>
        <taxon>Rhabditida</taxon>
        <taxon>Rhabditina</taxon>
        <taxon>Rhabditomorpha</taxon>
        <taxon>Strongyloidea</taxon>
        <taxon>Trichostrongylidae</taxon>
        <taxon>Haemonchus</taxon>
    </lineage>
</organism>
<dbReference type="WBParaSite" id="HCON_00070075-00001">
    <property type="protein sequence ID" value="HCON_00070075-00001"/>
    <property type="gene ID" value="HCON_00070075"/>
</dbReference>
<feature type="compositionally biased region" description="Basic and acidic residues" evidence="1">
    <location>
        <begin position="143"/>
        <end position="161"/>
    </location>
</feature>
<feature type="compositionally biased region" description="Basic and acidic residues" evidence="1">
    <location>
        <begin position="930"/>
        <end position="947"/>
    </location>
</feature>
<feature type="compositionally biased region" description="Polar residues" evidence="1">
    <location>
        <begin position="839"/>
        <end position="852"/>
    </location>
</feature>
<proteinExistence type="predicted"/>
<feature type="region of interest" description="Disordered" evidence="1">
    <location>
        <begin position="930"/>
        <end position="961"/>
    </location>
</feature>
<keyword evidence="2" id="KW-1185">Reference proteome</keyword>
<evidence type="ECO:0000313" key="3">
    <source>
        <dbReference type="WBParaSite" id="HCON_00070075-00001"/>
    </source>
</evidence>
<protein>
    <submittedName>
        <fullName evidence="3">RING-type domain-containing protein</fullName>
    </submittedName>
</protein>
<reference evidence="3" key="1">
    <citation type="submission" date="2020-12" db="UniProtKB">
        <authorList>
            <consortium name="WormBaseParasite"/>
        </authorList>
    </citation>
    <scope>IDENTIFICATION</scope>
    <source>
        <strain evidence="3">MHco3</strain>
    </source>
</reference>
<sequence length="961" mass="106541">MEGIVTTREPVEQLIESHSPVVSEPEETQTFHDELSEQRGNQTCGDMIFEGDEPEERGDHVVGSDFDCGTVDVIWLANNELDGTTIRRESGNFYPSVEVGANETATVLDPKGCQADNQSPAGPSTSAALEFSRLQSPSPPTTARDECEPPHLHEPAHATASDEKIFPETLLNEKISGKPPWTRQEEEMVSVPCTGSTFNPLIQGKPCYTVNHLPANTFFNSGRTSMFGEARCDLHPSNMSGYALHPNGIQLPIQANHRKGIISMNPNHIPHQQHHECGRPDATMPYLTYPPVPTTRSMPPPYLGDGFPFNQQIGANHQISDLNSNVLPYQIGQRRQEGFGCQTSYVVTPAPAPSAFDPVRDFTQLSLRQDVFPLQQQLRASFPTEQPSAFSYVNQRSSGIAPAVPQYQVPVTSNKTSIADTAPRPQDVTFANDGGRALNPLGFQPYFTPTPSQVVTSNNSLKPRNACVDVTERRDCCPPALTPSTGHIQEACNEDTVVHTPISSQVSSSCPPPPPPQERSYVLLASSMTSPNVTKVEDVVVFRAPRRFGMSLMRSARCPKRRSQTIDVLVRNSLKNFELSTAVSSKAPLLTPTSPTNNASDSAPREERFRPRPYLPAVRYPNMIDVNFRRRPGVKTPARPRHLCDQTREVIGRVCAYFREFSKRFASLGNNISGTPFENPDRMAAHATGFTLPTIRRCSDRMESVPHCTYRPGSLPTDDELSKLSLTFADEPWLATLKNRCHYSASRKRTKKPSPPSPVSLSEVEKEPEESGEEPLSEVEKEPYEPEENDDGVPKLRRSQRIQNQRRAKMMMRLRAKKHEGKTPTNSSVKDRNKEKESSATGKTSKTPSTIVATLDNKLDKGNTAVETQPLAPTRFEMRKRRSRRTSSPIQLTDSKSDHRAVHMVKRSRSASRIMDSCTNVAREISIIDLTRDNDDGAGNSKEKSNRTADVSTAENNDRSS</sequence>
<dbReference type="Proteomes" id="UP000025227">
    <property type="component" value="Unplaced"/>
</dbReference>
<feature type="region of interest" description="Disordered" evidence="1">
    <location>
        <begin position="132"/>
        <end position="161"/>
    </location>
</feature>